<keyword evidence="3" id="KW-1185">Reference proteome</keyword>
<sequence>MIPKAATPDGGLPKVRPICLLDDIGKALERILADRIVNWMEENPQAQLSENQFGFSRQRSTCDALMKVKELIQEVSNKGGLAVAVSLDIANAFNLVPWTVIREALRTKGFPEYIRRIIDNYLSKRYITYPTNSGRMGHRAMQAGVPQGFVLGPLLWNLAYDNVLRVNMEPGYSVVCYADDTLIVATADNVITACTRANIQTSRVIRRIRDLGLTVSESKTEAVVFHGKRRPKVIPDIVVVHEYVQVKDHLKYLGIIIE</sequence>
<reference evidence="2 3" key="1">
    <citation type="submission" date="2015-04" db="EMBL/GenBank/DDBJ databases">
        <title>Lasius niger genome sequencing.</title>
        <authorList>
            <person name="Konorov E.A."/>
            <person name="Nikitin M.A."/>
            <person name="Kirill M.V."/>
            <person name="Chang P."/>
        </authorList>
    </citation>
    <scope>NUCLEOTIDE SEQUENCE [LARGE SCALE GENOMIC DNA]</scope>
    <source>
        <tissue evidence="2">Whole</tissue>
    </source>
</reference>
<proteinExistence type="predicted"/>
<gene>
    <name evidence="2" type="ORF">RF55_10777</name>
</gene>
<evidence type="ECO:0000259" key="1">
    <source>
        <dbReference type="PROSITE" id="PS50878"/>
    </source>
</evidence>
<dbReference type="SUPFAM" id="SSF56672">
    <property type="entry name" value="DNA/RNA polymerases"/>
    <property type="match status" value="1"/>
</dbReference>
<dbReference type="InterPro" id="IPR043502">
    <property type="entry name" value="DNA/RNA_pol_sf"/>
</dbReference>
<organism evidence="2 3">
    <name type="scientific">Lasius niger</name>
    <name type="common">Black garden ant</name>
    <dbReference type="NCBI Taxonomy" id="67767"/>
    <lineage>
        <taxon>Eukaryota</taxon>
        <taxon>Metazoa</taxon>
        <taxon>Ecdysozoa</taxon>
        <taxon>Arthropoda</taxon>
        <taxon>Hexapoda</taxon>
        <taxon>Insecta</taxon>
        <taxon>Pterygota</taxon>
        <taxon>Neoptera</taxon>
        <taxon>Endopterygota</taxon>
        <taxon>Hymenoptera</taxon>
        <taxon>Apocrita</taxon>
        <taxon>Aculeata</taxon>
        <taxon>Formicoidea</taxon>
        <taxon>Formicidae</taxon>
        <taxon>Formicinae</taxon>
        <taxon>Lasius</taxon>
        <taxon>Lasius</taxon>
    </lineage>
</organism>
<dbReference type="PANTHER" id="PTHR19446">
    <property type="entry name" value="REVERSE TRANSCRIPTASES"/>
    <property type="match status" value="1"/>
</dbReference>
<dbReference type="EMBL" id="LBMM01007615">
    <property type="protein sequence ID" value="KMQ89583.1"/>
    <property type="molecule type" value="Genomic_DNA"/>
</dbReference>
<dbReference type="OrthoDB" id="7700848at2759"/>
<dbReference type="GO" id="GO:0003964">
    <property type="term" value="F:RNA-directed DNA polymerase activity"/>
    <property type="evidence" value="ECO:0007669"/>
    <property type="project" value="UniProtKB-KW"/>
</dbReference>
<dbReference type="Proteomes" id="UP000036403">
    <property type="component" value="Unassembled WGS sequence"/>
</dbReference>
<keyword evidence="2" id="KW-0808">Transferase</keyword>
<accession>A0A0J7KGQ5</accession>
<dbReference type="PaxDb" id="67767-A0A0J7KGQ5"/>
<keyword evidence="2" id="KW-0548">Nucleotidyltransferase</keyword>
<protein>
    <submittedName>
        <fullName evidence="2">Reverse transcriptase</fullName>
    </submittedName>
</protein>
<name>A0A0J7KGQ5_LASNI</name>
<dbReference type="STRING" id="67767.A0A0J7KGQ5"/>
<keyword evidence="2" id="KW-0695">RNA-directed DNA polymerase</keyword>
<dbReference type="Gene3D" id="3.30.70.270">
    <property type="match status" value="1"/>
</dbReference>
<evidence type="ECO:0000313" key="3">
    <source>
        <dbReference type="Proteomes" id="UP000036403"/>
    </source>
</evidence>
<dbReference type="InterPro" id="IPR043128">
    <property type="entry name" value="Rev_trsase/Diguanyl_cyclase"/>
</dbReference>
<dbReference type="CDD" id="cd01650">
    <property type="entry name" value="RT_nLTR_like"/>
    <property type="match status" value="1"/>
</dbReference>
<dbReference type="InterPro" id="IPR000477">
    <property type="entry name" value="RT_dom"/>
</dbReference>
<dbReference type="Pfam" id="PF00078">
    <property type="entry name" value="RVT_1"/>
    <property type="match status" value="1"/>
</dbReference>
<evidence type="ECO:0000313" key="2">
    <source>
        <dbReference type="EMBL" id="KMQ89583.1"/>
    </source>
</evidence>
<feature type="domain" description="Reverse transcriptase" evidence="1">
    <location>
        <begin position="1"/>
        <end position="257"/>
    </location>
</feature>
<dbReference type="AlphaFoldDB" id="A0A0J7KGQ5"/>
<dbReference type="PROSITE" id="PS50878">
    <property type="entry name" value="RT_POL"/>
    <property type="match status" value="1"/>
</dbReference>
<comment type="caution">
    <text evidence="2">The sequence shown here is derived from an EMBL/GenBank/DDBJ whole genome shotgun (WGS) entry which is preliminary data.</text>
</comment>